<proteinExistence type="predicted"/>
<dbReference type="AlphaFoldDB" id="A0A3Q8I438"/>
<reference evidence="1" key="1">
    <citation type="journal article" date="2018" name="J. Ind. Microbiol. Biotechnol.">
        <title>Genome mining reveals uncommon alkylpyrones as type III PKS products from myxobacteria.</title>
        <authorList>
            <person name="Hug J.J."/>
            <person name="Panter F."/>
            <person name="Krug D."/>
            <person name="Muller R."/>
        </authorList>
    </citation>
    <scope>NUCLEOTIDE SEQUENCE</scope>
    <source>
        <strain evidence="1">MNa10638</strain>
    </source>
</reference>
<organism evidence="1">
    <name type="scientific">Pseudenhygromyxa salsuginis</name>
    <dbReference type="NCBI Taxonomy" id="442868"/>
    <lineage>
        <taxon>Bacteria</taxon>
        <taxon>Pseudomonadati</taxon>
        <taxon>Myxococcota</taxon>
        <taxon>Polyangia</taxon>
        <taxon>Nannocystales</taxon>
        <taxon>Nannocystaceae</taxon>
        <taxon>Pseudenhygromyxa</taxon>
    </lineage>
</organism>
<protein>
    <submittedName>
        <fullName evidence="1">Uncharacterized protein</fullName>
    </submittedName>
</protein>
<accession>A0A3Q8I438</accession>
<dbReference type="EMBL" id="MH908895">
    <property type="protein sequence ID" value="AYM53135.1"/>
    <property type="molecule type" value="Genomic_DNA"/>
</dbReference>
<sequence>MLERQLLIDRARIHANHWLGPFKPVLEEGSYGYIDDRLSEREQAGDHVDPLAERCAAEVLQLLDGDEPDIFAAYVALEVAAAREPEVYGPVHRLFREFVMRSVLGAARGSGIEANVPETTVRHQWVGRGKDRWRAQLVDGRLWISTSDGQRKILDPELGMLEDYDA</sequence>
<evidence type="ECO:0000313" key="1">
    <source>
        <dbReference type="EMBL" id="AYM53135.1"/>
    </source>
</evidence>
<name>A0A3Q8I438_9BACT</name>